<name>A0A5N6MLA4_9ASTR</name>
<organism evidence="2 3">
    <name type="scientific">Mikania micrantha</name>
    <name type="common">bitter vine</name>
    <dbReference type="NCBI Taxonomy" id="192012"/>
    <lineage>
        <taxon>Eukaryota</taxon>
        <taxon>Viridiplantae</taxon>
        <taxon>Streptophyta</taxon>
        <taxon>Embryophyta</taxon>
        <taxon>Tracheophyta</taxon>
        <taxon>Spermatophyta</taxon>
        <taxon>Magnoliopsida</taxon>
        <taxon>eudicotyledons</taxon>
        <taxon>Gunneridae</taxon>
        <taxon>Pentapetalae</taxon>
        <taxon>asterids</taxon>
        <taxon>campanulids</taxon>
        <taxon>Asterales</taxon>
        <taxon>Asteraceae</taxon>
        <taxon>Asteroideae</taxon>
        <taxon>Heliantheae alliance</taxon>
        <taxon>Eupatorieae</taxon>
        <taxon>Mikania</taxon>
    </lineage>
</organism>
<dbReference type="AlphaFoldDB" id="A0A5N6MLA4"/>
<feature type="compositionally biased region" description="Basic and acidic residues" evidence="1">
    <location>
        <begin position="1"/>
        <end position="15"/>
    </location>
</feature>
<proteinExistence type="predicted"/>
<evidence type="ECO:0000313" key="2">
    <source>
        <dbReference type="EMBL" id="KAD3640888.1"/>
    </source>
</evidence>
<dbReference type="EMBL" id="SZYD01000015">
    <property type="protein sequence ID" value="KAD3640888.1"/>
    <property type="molecule type" value="Genomic_DNA"/>
</dbReference>
<feature type="region of interest" description="Disordered" evidence="1">
    <location>
        <begin position="1"/>
        <end position="25"/>
    </location>
</feature>
<sequence>MDNQQPKKEQQKVEEGLPAQLIKSPYTQYKDLEDYKMKGYGTHGHQQPKPGRGAAASTDAPTSGGGSDINPSTATATDTINKYVRQMVVGGGGKCDEADSCSERWVAVVGCDSSRQRGGGGWALIGGYVVKAM</sequence>
<evidence type="ECO:0000256" key="1">
    <source>
        <dbReference type="SAM" id="MobiDB-lite"/>
    </source>
</evidence>
<keyword evidence="3" id="KW-1185">Reference proteome</keyword>
<dbReference type="Proteomes" id="UP000326396">
    <property type="component" value="Linkage Group LG5"/>
</dbReference>
<comment type="caution">
    <text evidence="2">The sequence shown here is derived from an EMBL/GenBank/DDBJ whole genome shotgun (WGS) entry which is preliminary data.</text>
</comment>
<feature type="region of interest" description="Disordered" evidence="1">
    <location>
        <begin position="37"/>
        <end position="75"/>
    </location>
</feature>
<dbReference type="OrthoDB" id="1929004at2759"/>
<evidence type="ECO:0000313" key="3">
    <source>
        <dbReference type="Proteomes" id="UP000326396"/>
    </source>
</evidence>
<protein>
    <submittedName>
        <fullName evidence="2">Uncharacterized protein</fullName>
    </submittedName>
</protein>
<dbReference type="InterPro" id="IPR018930">
    <property type="entry name" value="LEA-18"/>
</dbReference>
<gene>
    <name evidence="2" type="ORF">E3N88_30111</name>
</gene>
<dbReference type="Pfam" id="PF10714">
    <property type="entry name" value="LEA_6"/>
    <property type="match status" value="1"/>
</dbReference>
<accession>A0A5N6MLA4</accession>
<reference evidence="2 3" key="1">
    <citation type="submission" date="2019-05" db="EMBL/GenBank/DDBJ databases">
        <title>Mikania micrantha, genome provides insights into the molecular mechanism of rapid growth.</title>
        <authorList>
            <person name="Liu B."/>
        </authorList>
    </citation>
    <scope>NUCLEOTIDE SEQUENCE [LARGE SCALE GENOMIC DNA]</scope>
    <source>
        <strain evidence="2">NLD-2019</strain>
        <tissue evidence="2">Leaf</tissue>
    </source>
</reference>